<feature type="transmembrane region" description="Helical" evidence="6">
    <location>
        <begin position="178"/>
        <end position="198"/>
    </location>
</feature>
<reference evidence="8" key="2">
    <citation type="journal article" date="2021" name="PeerJ">
        <title>Extensive microbial diversity within the chicken gut microbiome revealed by metagenomics and culture.</title>
        <authorList>
            <person name="Gilroy R."/>
            <person name="Ravi A."/>
            <person name="Getino M."/>
            <person name="Pursley I."/>
            <person name="Horton D.L."/>
            <person name="Alikhan N.F."/>
            <person name="Baker D."/>
            <person name="Gharbi K."/>
            <person name="Hall N."/>
            <person name="Watson M."/>
            <person name="Adriaenssens E.M."/>
            <person name="Foster-Nyarko E."/>
            <person name="Jarju S."/>
            <person name="Secka A."/>
            <person name="Antonio M."/>
            <person name="Oren A."/>
            <person name="Chaudhuri R.R."/>
            <person name="La Ragione R."/>
            <person name="Hildebrand F."/>
            <person name="Pallen M.J."/>
        </authorList>
    </citation>
    <scope>NUCLEOTIDE SEQUENCE</scope>
    <source>
        <strain evidence="8">7293</strain>
    </source>
</reference>
<dbReference type="PANTHER" id="PTHR42920:SF5">
    <property type="entry name" value="EAMA DOMAIN-CONTAINING PROTEIN"/>
    <property type="match status" value="1"/>
</dbReference>
<keyword evidence="3 6" id="KW-0812">Transmembrane</keyword>
<evidence type="ECO:0000313" key="9">
    <source>
        <dbReference type="Proteomes" id="UP000823615"/>
    </source>
</evidence>
<keyword evidence="4 6" id="KW-1133">Transmembrane helix</keyword>
<dbReference type="PANTHER" id="PTHR42920">
    <property type="entry name" value="OS03G0707200 PROTEIN-RELATED"/>
    <property type="match status" value="1"/>
</dbReference>
<evidence type="ECO:0000256" key="1">
    <source>
        <dbReference type="ARBA" id="ARBA00004651"/>
    </source>
</evidence>
<feature type="transmembrane region" description="Helical" evidence="6">
    <location>
        <begin position="38"/>
        <end position="56"/>
    </location>
</feature>
<dbReference type="InterPro" id="IPR000620">
    <property type="entry name" value="EamA_dom"/>
</dbReference>
<evidence type="ECO:0000256" key="5">
    <source>
        <dbReference type="ARBA" id="ARBA00023136"/>
    </source>
</evidence>
<protein>
    <submittedName>
        <fullName evidence="8">DMT family transporter</fullName>
    </submittedName>
</protein>
<keyword evidence="2" id="KW-1003">Cell membrane</keyword>
<feature type="domain" description="EamA" evidence="7">
    <location>
        <begin position="5"/>
        <end position="140"/>
    </location>
</feature>
<evidence type="ECO:0000256" key="6">
    <source>
        <dbReference type="SAM" id="Phobius"/>
    </source>
</evidence>
<keyword evidence="5 6" id="KW-0472">Membrane</keyword>
<feature type="transmembrane region" description="Helical" evidence="6">
    <location>
        <begin position="152"/>
        <end position="171"/>
    </location>
</feature>
<dbReference type="Proteomes" id="UP000823615">
    <property type="component" value="Unassembled WGS sequence"/>
</dbReference>
<dbReference type="EMBL" id="JADIMT010000011">
    <property type="protein sequence ID" value="MBO8435483.1"/>
    <property type="molecule type" value="Genomic_DNA"/>
</dbReference>
<proteinExistence type="predicted"/>
<organism evidence="8 9">
    <name type="scientific">Candidatus Ornithospirochaeta stercoripullorum</name>
    <dbReference type="NCBI Taxonomy" id="2840899"/>
    <lineage>
        <taxon>Bacteria</taxon>
        <taxon>Pseudomonadati</taxon>
        <taxon>Spirochaetota</taxon>
        <taxon>Spirochaetia</taxon>
        <taxon>Spirochaetales</taxon>
        <taxon>Spirochaetaceae</taxon>
        <taxon>Spirochaetaceae incertae sedis</taxon>
        <taxon>Candidatus Ornithospirochaeta</taxon>
    </lineage>
</organism>
<feature type="transmembrane region" description="Helical" evidence="6">
    <location>
        <begin position="210"/>
        <end position="228"/>
    </location>
</feature>
<reference evidence="8" key="1">
    <citation type="submission" date="2020-10" db="EMBL/GenBank/DDBJ databases">
        <authorList>
            <person name="Gilroy R."/>
        </authorList>
    </citation>
    <scope>NUCLEOTIDE SEQUENCE</scope>
    <source>
        <strain evidence="8">7293</strain>
    </source>
</reference>
<dbReference type="InterPro" id="IPR037185">
    <property type="entry name" value="EmrE-like"/>
</dbReference>
<gene>
    <name evidence="8" type="ORF">IAA97_00660</name>
</gene>
<accession>A0A9D9DXX2</accession>
<evidence type="ECO:0000259" key="7">
    <source>
        <dbReference type="Pfam" id="PF00892"/>
    </source>
</evidence>
<feature type="transmembrane region" description="Helical" evidence="6">
    <location>
        <begin position="99"/>
        <end position="118"/>
    </location>
</feature>
<comment type="subcellular location">
    <subcellularLocation>
        <location evidence="1">Cell membrane</location>
        <topology evidence="1">Multi-pass membrane protein</topology>
    </subcellularLocation>
</comment>
<dbReference type="Pfam" id="PF00892">
    <property type="entry name" value="EamA"/>
    <property type="match status" value="2"/>
</dbReference>
<sequence>MKENKALLLLLLTSLIWGFAFVAQSVSSESVGPFTFNSIRMLIGAIVLLPFAIPYLRKHKGDKAYLRNTVKGGILCGLCLGAASVTQQMGVSLSGAGKGGFITSLYIIFVPFMSVFTGQKIRKEIWFSAAVALIGMYLLSIGEGFTISEGDLFLILCALLFALHIMVIDSTGKETDGIVLSFFQFLTAGILTGIGMIFEKPQLAALQEAWLPILYAGALSCGVAYTLQVVGQRYVRPSRAVFALSLESVWAAIGGALILSEKLSAKELTGCILVFAAVLVAELAPQKSST</sequence>
<comment type="caution">
    <text evidence="8">The sequence shown here is derived from an EMBL/GenBank/DDBJ whole genome shotgun (WGS) entry which is preliminary data.</text>
</comment>
<feature type="domain" description="EamA" evidence="7">
    <location>
        <begin position="150"/>
        <end position="280"/>
    </location>
</feature>
<dbReference type="GO" id="GO:0005886">
    <property type="term" value="C:plasma membrane"/>
    <property type="evidence" value="ECO:0007669"/>
    <property type="project" value="UniProtKB-SubCell"/>
</dbReference>
<feature type="transmembrane region" description="Helical" evidence="6">
    <location>
        <begin position="68"/>
        <end position="87"/>
    </location>
</feature>
<feature type="transmembrane region" description="Helical" evidence="6">
    <location>
        <begin position="125"/>
        <end position="146"/>
    </location>
</feature>
<name>A0A9D9DXX2_9SPIO</name>
<dbReference type="InterPro" id="IPR051258">
    <property type="entry name" value="Diverse_Substrate_Transporter"/>
</dbReference>
<dbReference type="AlphaFoldDB" id="A0A9D9DXX2"/>
<evidence type="ECO:0000256" key="4">
    <source>
        <dbReference type="ARBA" id="ARBA00022989"/>
    </source>
</evidence>
<evidence type="ECO:0000256" key="2">
    <source>
        <dbReference type="ARBA" id="ARBA00022475"/>
    </source>
</evidence>
<evidence type="ECO:0000313" key="8">
    <source>
        <dbReference type="EMBL" id="MBO8435483.1"/>
    </source>
</evidence>
<dbReference type="SUPFAM" id="SSF103481">
    <property type="entry name" value="Multidrug resistance efflux transporter EmrE"/>
    <property type="match status" value="2"/>
</dbReference>
<evidence type="ECO:0000256" key="3">
    <source>
        <dbReference type="ARBA" id="ARBA00022692"/>
    </source>
</evidence>